<feature type="transmembrane region" description="Helical" evidence="1">
    <location>
        <begin position="98"/>
        <end position="117"/>
    </location>
</feature>
<feature type="transmembrane region" description="Helical" evidence="1">
    <location>
        <begin position="129"/>
        <end position="154"/>
    </location>
</feature>
<dbReference type="EMBL" id="PGTN01000031">
    <property type="protein sequence ID" value="PJF47887.1"/>
    <property type="molecule type" value="Genomic_DNA"/>
</dbReference>
<evidence type="ECO:0000313" key="3">
    <source>
        <dbReference type="Proteomes" id="UP000230790"/>
    </source>
</evidence>
<feature type="transmembrane region" description="Helical" evidence="1">
    <location>
        <begin position="73"/>
        <end position="92"/>
    </location>
</feature>
<protein>
    <submittedName>
        <fullName evidence="2">Uncharacterized protein</fullName>
    </submittedName>
</protein>
<reference evidence="2 3" key="1">
    <citation type="submission" date="2017-11" db="EMBL/GenBank/DDBJ databases">
        <title>Evolution of Phototrophy in the Chloroflexi Phylum Driven by Horizontal Gene Transfer.</title>
        <authorList>
            <person name="Ward L.M."/>
            <person name="Hemp J."/>
            <person name="Shih P.M."/>
            <person name="Mcglynn S.E."/>
            <person name="Fischer W."/>
        </authorList>
    </citation>
    <scope>NUCLEOTIDE SEQUENCE [LARGE SCALE GENOMIC DNA]</scope>
    <source>
        <strain evidence="2">JP3_7</strain>
    </source>
</reference>
<keyword evidence="1" id="KW-0472">Membrane</keyword>
<keyword evidence="1" id="KW-0812">Transmembrane</keyword>
<evidence type="ECO:0000256" key="1">
    <source>
        <dbReference type="SAM" id="Phobius"/>
    </source>
</evidence>
<comment type="caution">
    <text evidence="2">The sequence shown here is derived from an EMBL/GenBank/DDBJ whole genome shotgun (WGS) entry which is preliminary data.</text>
</comment>
<accession>A0A2M8QDK7</accession>
<proteinExistence type="predicted"/>
<name>A0A2M8QDK7_9CHLR</name>
<organism evidence="2 3">
    <name type="scientific">Candidatus Thermofonsia Clade 3 bacterium</name>
    <dbReference type="NCBI Taxonomy" id="2364212"/>
    <lineage>
        <taxon>Bacteria</taxon>
        <taxon>Bacillati</taxon>
        <taxon>Chloroflexota</taxon>
        <taxon>Candidatus Thermofontia</taxon>
        <taxon>Candidatus Thermofonsia Clade 3</taxon>
    </lineage>
</organism>
<dbReference type="Proteomes" id="UP000230790">
    <property type="component" value="Unassembled WGS sequence"/>
</dbReference>
<sequence>MAIIKRRVAIRRNVGEITTKGQSTFAEEAAETLYAFPMTSDDPTPARPAAAHQSDQLFREEVLALRSEVMAHAVQWPLAALGIAGLLLSLLADTRVNSLMHIVPYELAIAAAIIGLWQSHHRPRLALMIVGWGAWGVALSFSLIHAIGAAMIGIRVACAAGIILIGSWAGWAMWAGAVVILAAHGALAAYPYPTPAQLAAVTIGAGLARNSLCRASHSPD</sequence>
<evidence type="ECO:0000313" key="2">
    <source>
        <dbReference type="EMBL" id="PJF47887.1"/>
    </source>
</evidence>
<feature type="transmembrane region" description="Helical" evidence="1">
    <location>
        <begin position="160"/>
        <end position="183"/>
    </location>
</feature>
<keyword evidence="1" id="KW-1133">Transmembrane helix</keyword>
<dbReference type="AlphaFoldDB" id="A0A2M8QDK7"/>
<gene>
    <name evidence="2" type="ORF">CUN48_06215</name>
</gene>